<protein>
    <submittedName>
        <fullName evidence="5">Uncharacterized protein</fullName>
    </submittedName>
</protein>
<organism evidence="5 6">
    <name type="scientific">Planctopirus hydrillae</name>
    <dbReference type="NCBI Taxonomy" id="1841610"/>
    <lineage>
        <taxon>Bacteria</taxon>
        <taxon>Pseudomonadati</taxon>
        <taxon>Planctomycetota</taxon>
        <taxon>Planctomycetia</taxon>
        <taxon>Planctomycetales</taxon>
        <taxon>Planctomycetaceae</taxon>
        <taxon>Planctopirus</taxon>
    </lineage>
</organism>
<feature type="repeat" description="TPR" evidence="3">
    <location>
        <begin position="589"/>
        <end position="622"/>
    </location>
</feature>
<feature type="transmembrane region" description="Helical" evidence="4">
    <location>
        <begin position="242"/>
        <end position="260"/>
    </location>
</feature>
<dbReference type="SMART" id="SM00028">
    <property type="entry name" value="TPR"/>
    <property type="match status" value="3"/>
</dbReference>
<feature type="transmembrane region" description="Helical" evidence="4">
    <location>
        <begin position="36"/>
        <end position="56"/>
    </location>
</feature>
<dbReference type="PANTHER" id="PTHR44227:SF3">
    <property type="entry name" value="PROTEIN O-MANNOSYL-TRANSFERASE TMTC4"/>
    <property type="match status" value="1"/>
</dbReference>
<dbReference type="Gene3D" id="1.25.40.10">
    <property type="entry name" value="Tetratricopeptide repeat domain"/>
    <property type="match status" value="2"/>
</dbReference>
<name>A0A1C3EKF5_9PLAN</name>
<keyword evidence="1" id="KW-0677">Repeat</keyword>
<dbReference type="AlphaFoldDB" id="A0A1C3EKF5"/>
<feature type="transmembrane region" description="Helical" evidence="4">
    <location>
        <begin position="105"/>
        <end position="126"/>
    </location>
</feature>
<feature type="transmembrane region" description="Helical" evidence="4">
    <location>
        <begin position="318"/>
        <end position="337"/>
    </location>
</feature>
<dbReference type="PROSITE" id="PS50005">
    <property type="entry name" value="TPR"/>
    <property type="match status" value="1"/>
</dbReference>
<evidence type="ECO:0000256" key="1">
    <source>
        <dbReference type="ARBA" id="ARBA00022737"/>
    </source>
</evidence>
<evidence type="ECO:0000256" key="4">
    <source>
        <dbReference type="SAM" id="Phobius"/>
    </source>
</evidence>
<keyword evidence="6" id="KW-1185">Reference proteome</keyword>
<dbReference type="Pfam" id="PF13424">
    <property type="entry name" value="TPR_12"/>
    <property type="match status" value="1"/>
</dbReference>
<dbReference type="InterPro" id="IPR052346">
    <property type="entry name" value="O-mannosyl-transferase_TMTC"/>
</dbReference>
<evidence type="ECO:0000313" key="5">
    <source>
        <dbReference type="EMBL" id="ODA33699.1"/>
    </source>
</evidence>
<reference evidence="5 6" key="1">
    <citation type="submission" date="2016-05" db="EMBL/GenBank/DDBJ databases">
        <title>Genomic and physiological characterization of Planctopirus sp. isolated from fresh water lake.</title>
        <authorList>
            <person name="Subhash Y."/>
            <person name="Ramana C."/>
        </authorList>
    </citation>
    <scope>NUCLEOTIDE SEQUENCE [LARGE SCALE GENOMIC DNA]</scope>
    <source>
        <strain evidence="5 6">JC280</strain>
    </source>
</reference>
<dbReference type="PROSITE" id="PS50293">
    <property type="entry name" value="TPR_REGION"/>
    <property type="match status" value="1"/>
</dbReference>
<dbReference type="EMBL" id="LYDR01000050">
    <property type="protein sequence ID" value="ODA33699.1"/>
    <property type="molecule type" value="Genomic_DNA"/>
</dbReference>
<feature type="transmembrane region" description="Helical" evidence="4">
    <location>
        <begin position="175"/>
        <end position="192"/>
    </location>
</feature>
<dbReference type="Proteomes" id="UP000094828">
    <property type="component" value="Unassembled WGS sequence"/>
</dbReference>
<feature type="transmembrane region" description="Helical" evidence="4">
    <location>
        <begin position="198"/>
        <end position="230"/>
    </location>
</feature>
<keyword evidence="2 3" id="KW-0802">TPR repeat</keyword>
<sequence length="647" mass="73370">MSRDVWPNVFRGRAFHFVCSKARFETRGVSASMSNFLPRLLILLAGIAAYLVGLAADFTFDGVEFVANNQVLDRLWPPEYLSKYTRPFSFLTFALNKVCFGPAPFSFALTNILIHLASAQILYSLVKIVLEKAPRIPESLSRAAVPIALVSSLLWVVHPLNSQGVAYLIQRQESLASLFYLGTMAAFAFAVLHQQRTWYLVACISCALGMFSKEILVTAPLCVLWLDLAVLSKSWREVARRWYWHLTLWLTLGLLALVMLSHQGEYAQAGIGDVPDVSRWQYFRSQPWVVATYVKLWFWPAGQCADALKIPISNPATYWPGLVIASLCLIMIVRMSFYRPALGFLLGAWLLVLLPTSSIVPIQDLYFEHRMYLPSMFLAVATTLLLKRLADRWKFKSQALRWGLVGSMVCLLMVINNYRCTVYLTDEAFWRDVIAKSPNNSRAYTNLALQIVKRASKESAPDDKQTLLEEAIVMARRSFEIHPLNAVSYQNLAFVLGEAGRKEEGEKYVQMARILKTKMTQQELLDFGNSNRATEPELALFCYERARELPPESSEVYNNLGILTQQVEKNFLKAEVCFQKSLSINSNNPNTYNSYGNLLVRTNRYQEAVAAFEKALRLDPQLKSAIQGREVAIRLLTQSQNKQSQNK</sequence>
<feature type="transmembrane region" description="Helical" evidence="4">
    <location>
        <begin position="344"/>
        <end position="363"/>
    </location>
</feature>
<dbReference type="InterPro" id="IPR011990">
    <property type="entry name" value="TPR-like_helical_dom_sf"/>
</dbReference>
<comment type="caution">
    <text evidence="5">The sequence shown here is derived from an EMBL/GenBank/DDBJ whole genome shotgun (WGS) entry which is preliminary data.</text>
</comment>
<dbReference type="OrthoDB" id="232771at2"/>
<gene>
    <name evidence="5" type="ORF">A6X21_18400</name>
</gene>
<keyword evidence="4" id="KW-1133">Transmembrane helix</keyword>
<dbReference type="PANTHER" id="PTHR44227">
    <property type="match status" value="1"/>
</dbReference>
<dbReference type="InterPro" id="IPR019734">
    <property type="entry name" value="TPR_rpt"/>
</dbReference>
<keyword evidence="4" id="KW-0812">Transmembrane</keyword>
<dbReference type="STRING" id="1841610.A6X21_18400"/>
<dbReference type="SUPFAM" id="SSF48452">
    <property type="entry name" value="TPR-like"/>
    <property type="match status" value="1"/>
</dbReference>
<evidence type="ECO:0000256" key="2">
    <source>
        <dbReference type="ARBA" id="ARBA00022803"/>
    </source>
</evidence>
<proteinExistence type="predicted"/>
<keyword evidence="4" id="KW-0472">Membrane</keyword>
<evidence type="ECO:0000256" key="3">
    <source>
        <dbReference type="PROSITE-ProRule" id="PRU00339"/>
    </source>
</evidence>
<accession>A0A1C3EKF5</accession>
<evidence type="ECO:0000313" key="6">
    <source>
        <dbReference type="Proteomes" id="UP000094828"/>
    </source>
</evidence>